<dbReference type="InterPro" id="IPR003156">
    <property type="entry name" value="DHHA1_dom"/>
</dbReference>
<evidence type="ECO:0000256" key="2">
    <source>
        <dbReference type="ARBA" id="ARBA00019841"/>
    </source>
</evidence>
<dbReference type="GO" id="GO:0003676">
    <property type="term" value="F:nucleic acid binding"/>
    <property type="evidence" value="ECO:0007669"/>
    <property type="project" value="InterPro"/>
</dbReference>
<dbReference type="InterPro" id="IPR038763">
    <property type="entry name" value="DHH_sf"/>
</dbReference>
<dbReference type="GO" id="GO:0006310">
    <property type="term" value="P:DNA recombination"/>
    <property type="evidence" value="ECO:0007669"/>
    <property type="project" value="InterPro"/>
</dbReference>
<evidence type="ECO:0000313" key="10">
    <source>
        <dbReference type="Proteomes" id="UP000231134"/>
    </source>
</evidence>
<dbReference type="AlphaFoldDB" id="A0A2M9A8C4"/>
<dbReference type="InterPro" id="IPR001667">
    <property type="entry name" value="DDH_dom"/>
</dbReference>
<dbReference type="PANTHER" id="PTHR30255:SF2">
    <property type="entry name" value="SINGLE-STRANDED-DNA-SPECIFIC EXONUCLEASE RECJ"/>
    <property type="match status" value="1"/>
</dbReference>
<dbReference type="GO" id="GO:0008409">
    <property type="term" value="F:5'-3' exonuclease activity"/>
    <property type="evidence" value="ECO:0007669"/>
    <property type="project" value="InterPro"/>
</dbReference>
<evidence type="ECO:0000259" key="7">
    <source>
        <dbReference type="Pfam" id="PF02272"/>
    </source>
</evidence>
<comment type="caution">
    <text evidence="9">The sequence shown here is derived from an EMBL/GenBank/DDBJ whole genome shotgun (WGS) entry which is preliminary data.</text>
</comment>
<keyword evidence="10" id="KW-1185">Reference proteome</keyword>
<evidence type="ECO:0000256" key="3">
    <source>
        <dbReference type="ARBA" id="ARBA00022722"/>
    </source>
</evidence>
<dbReference type="NCBIfam" id="TIGR00644">
    <property type="entry name" value="recJ"/>
    <property type="match status" value="1"/>
</dbReference>
<dbReference type="Gene3D" id="3.90.1640.30">
    <property type="match status" value="1"/>
</dbReference>
<reference evidence="9 10" key="1">
    <citation type="submission" date="2017-11" db="EMBL/GenBank/DDBJ databases">
        <title>Animal gut microbial communities from fecal samples from Wisconsin, USA.</title>
        <authorList>
            <person name="Neumann A."/>
        </authorList>
    </citation>
    <scope>NUCLEOTIDE SEQUENCE [LARGE SCALE GENOMIC DNA]</scope>
    <source>
        <strain evidence="9 10">UWS3</strain>
    </source>
</reference>
<dbReference type="InterPro" id="IPR041122">
    <property type="entry name" value="RecJ_OB"/>
</dbReference>
<proteinExistence type="inferred from homology"/>
<gene>
    <name evidence="9" type="ORF">BGX16_1983</name>
</gene>
<keyword evidence="5 9" id="KW-0269">Exonuclease</keyword>
<accession>A0A2M9A8C4</accession>
<dbReference type="PANTHER" id="PTHR30255">
    <property type="entry name" value="SINGLE-STRANDED-DNA-SPECIFIC EXONUCLEASE RECJ"/>
    <property type="match status" value="1"/>
</dbReference>
<evidence type="ECO:0000259" key="6">
    <source>
        <dbReference type="Pfam" id="PF01368"/>
    </source>
</evidence>
<protein>
    <recommendedName>
        <fullName evidence="2">Single-stranded-DNA-specific exonuclease RecJ</fullName>
    </recommendedName>
</protein>
<dbReference type="Gene3D" id="3.10.310.30">
    <property type="match status" value="1"/>
</dbReference>
<evidence type="ECO:0000313" key="9">
    <source>
        <dbReference type="EMBL" id="PJJ41970.1"/>
    </source>
</evidence>
<dbReference type="EMBL" id="PGEX01000001">
    <property type="protein sequence ID" value="PJJ41970.1"/>
    <property type="molecule type" value="Genomic_DNA"/>
</dbReference>
<comment type="similarity">
    <text evidence="1">Belongs to the RecJ family.</text>
</comment>
<keyword evidence="4" id="KW-0378">Hydrolase</keyword>
<feature type="domain" description="DDH" evidence="6">
    <location>
        <begin position="75"/>
        <end position="226"/>
    </location>
</feature>
<evidence type="ECO:0000256" key="4">
    <source>
        <dbReference type="ARBA" id="ARBA00022801"/>
    </source>
</evidence>
<dbReference type="Pfam" id="PF02272">
    <property type="entry name" value="DHHA1"/>
    <property type="match status" value="1"/>
</dbReference>
<feature type="domain" description="RecJ OB" evidence="8">
    <location>
        <begin position="460"/>
        <end position="560"/>
    </location>
</feature>
<dbReference type="InterPro" id="IPR051673">
    <property type="entry name" value="SSDNA_exonuclease_RecJ"/>
</dbReference>
<dbReference type="Proteomes" id="UP000231134">
    <property type="component" value="Unassembled WGS sequence"/>
</dbReference>
<dbReference type="GO" id="GO:0006281">
    <property type="term" value="P:DNA repair"/>
    <property type="evidence" value="ECO:0007669"/>
    <property type="project" value="InterPro"/>
</dbReference>
<organism evidence="9 10">
    <name type="scientific">Hallerella succinigenes</name>
    <dbReference type="NCBI Taxonomy" id="1896222"/>
    <lineage>
        <taxon>Bacteria</taxon>
        <taxon>Pseudomonadati</taxon>
        <taxon>Fibrobacterota</taxon>
        <taxon>Fibrobacteria</taxon>
        <taxon>Fibrobacterales</taxon>
        <taxon>Fibrobacteraceae</taxon>
        <taxon>Hallerella</taxon>
    </lineage>
</organism>
<evidence type="ECO:0000259" key="8">
    <source>
        <dbReference type="Pfam" id="PF17768"/>
    </source>
</evidence>
<feature type="domain" description="DHHA1" evidence="7">
    <location>
        <begin position="347"/>
        <end position="437"/>
    </location>
</feature>
<dbReference type="SUPFAM" id="SSF64182">
    <property type="entry name" value="DHH phosphoesterases"/>
    <property type="match status" value="1"/>
</dbReference>
<evidence type="ECO:0000256" key="5">
    <source>
        <dbReference type="ARBA" id="ARBA00022839"/>
    </source>
</evidence>
<dbReference type="Pfam" id="PF17768">
    <property type="entry name" value="RecJ_OB"/>
    <property type="match status" value="1"/>
</dbReference>
<name>A0A2M9A8C4_9BACT</name>
<dbReference type="RefSeq" id="WP_100425869.1">
    <property type="nucleotide sequence ID" value="NZ_PGEX01000001.1"/>
</dbReference>
<dbReference type="Pfam" id="PF01368">
    <property type="entry name" value="DHH"/>
    <property type="match status" value="1"/>
</dbReference>
<dbReference type="InterPro" id="IPR004610">
    <property type="entry name" value="RecJ"/>
</dbReference>
<evidence type="ECO:0000256" key="1">
    <source>
        <dbReference type="ARBA" id="ARBA00005915"/>
    </source>
</evidence>
<sequence>MNAELLATSIAHQLDVPHLLARILVARGCMSVAQAYERLHSSPSHVLNPLSEEFPMHGMKEALEWIDQAKKSGEKLCIFGDYDMDGLTGTALLKRGLSEIGIDASWHLPCRFGTGSGYGLSKDIVDQMLSEGVKYLLTVDTGITANAEIEYAKSQGMLVMVIDHHEPSGDGLPPSDVLLDPCQEECRYPNKSLCGAGVSYKFIDALLKKEGKGSAEKYLDLVALGTLADLVEMTPENRYLTRRGLSMLLNSKWPGVRELCRRQLESSPCVGGQDVLFRIAPIMNAPGRMDKPDAALELLLCDKVSDASAILSRLSKYNDLRKKTEAEISMAAIAWVKERYGEEIPRVLVVDGKSWHPGVIGIVSAKVAQTFNRPAAVLTVENGIAQASARAVPGFNWHKALFEVRDLFLRWGGHANAAGFSLKEDDIPELRERLQKLADDQNYQADGEAKEEESERIPAALNEITPNFMAAVQELEPFGGKNPYPILFAENVQVEKLRELRGGHLQLKLSQSGSPVFPAIAFGMADAKKLIDRERKKVSVAFEPIWNVYNGSKSIQLLIKAICENPAH</sequence>
<dbReference type="OrthoDB" id="9808118at2"/>
<keyword evidence="3" id="KW-0540">Nuclease</keyword>